<sequence length="187" mass="22185">MRRNIYSQRPEDDDEEMKEELNDILKHYHPDIVSQHWMEERYCILERRQYKIDVNTTDGFEVGVYPYLAKKACSLIHRYYCPPDTTLPDYAIANLNRLANEAIHLYNSKEGSNYTVVRVIKTMTEVASGTWYYMTFQASLPFRRCPCRTFEAKLFEHLPFPRSYIHIEFVRLKIEAGGSSMMHQQPT</sequence>
<dbReference type="Gene3D" id="3.10.450.10">
    <property type="match status" value="1"/>
</dbReference>
<accession>A0AAD8IHA7</accession>
<name>A0AAD8IHA7_9APIA</name>
<comment type="caution">
    <text evidence="4">The sequence shown here is derived from an EMBL/GenBank/DDBJ whole genome shotgun (WGS) entry which is preliminary data.</text>
</comment>
<dbReference type="AlphaFoldDB" id="A0AAD8IHA7"/>
<dbReference type="GO" id="GO:0004869">
    <property type="term" value="F:cysteine-type endopeptidase inhibitor activity"/>
    <property type="evidence" value="ECO:0007669"/>
    <property type="project" value="UniProtKB-KW"/>
</dbReference>
<evidence type="ECO:0000256" key="2">
    <source>
        <dbReference type="ARBA" id="ARBA00022704"/>
    </source>
</evidence>
<reference evidence="4" key="1">
    <citation type="submission" date="2023-02" db="EMBL/GenBank/DDBJ databases">
        <title>Genome of toxic invasive species Heracleum sosnowskyi carries increased number of genes despite the absence of recent whole-genome duplications.</title>
        <authorList>
            <person name="Schelkunov M."/>
            <person name="Shtratnikova V."/>
            <person name="Makarenko M."/>
            <person name="Klepikova A."/>
            <person name="Omelchenko D."/>
            <person name="Novikova G."/>
            <person name="Obukhova E."/>
            <person name="Bogdanov V."/>
            <person name="Penin A."/>
            <person name="Logacheva M."/>
        </authorList>
    </citation>
    <scope>NUCLEOTIDE SEQUENCE</scope>
    <source>
        <strain evidence="4">Hsosn_3</strain>
        <tissue evidence="4">Leaf</tissue>
    </source>
</reference>
<feature type="domain" description="Cystatin" evidence="3">
    <location>
        <begin position="93"/>
        <end position="139"/>
    </location>
</feature>
<keyword evidence="5" id="KW-1185">Reference proteome</keyword>
<keyword evidence="1" id="KW-0646">Protease inhibitor</keyword>
<dbReference type="CDD" id="cd00042">
    <property type="entry name" value="CY"/>
    <property type="match status" value="1"/>
</dbReference>
<protein>
    <recommendedName>
        <fullName evidence="3">Cystatin domain-containing protein</fullName>
    </recommendedName>
</protein>
<dbReference type="InterPro" id="IPR046350">
    <property type="entry name" value="Cystatin_sf"/>
</dbReference>
<evidence type="ECO:0000256" key="1">
    <source>
        <dbReference type="ARBA" id="ARBA00022690"/>
    </source>
</evidence>
<dbReference type="EMBL" id="JAUIZM010000005">
    <property type="protein sequence ID" value="KAK1385839.1"/>
    <property type="molecule type" value="Genomic_DNA"/>
</dbReference>
<evidence type="ECO:0000259" key="3">
    <source>
        <dbReference type="Pfam" id="PF00031"/>
    </source>
</evidence>
<gene>
    <name evidence="4" type="ORF">POM88_023574</name>
</gene>
<dbReference type="PANTHER" id="PTHR31260">
    <property type="entry name" value="CYSTATIN/MONELLIN SUPERFAMILY PROTEIN"/>
    <property type="match status" value="1"/>
</dbReference>
<dbReference type="Pfam" id="PF00031">
    <property type="entry name" value="Cystatin"/>
    <property type="match status" value="1"/>
</dbReference>
<dbReference type="Proteomes" id="UP001237642">
    <property type="component" value="Unassembled WGS sequence"/>
</dbReference>
<organism evidence="4 5">
    <name type="scientific">Heracleum sosnowskyi</name>
    <dbReference type="NCBI Taxonomy" id="360622"/>
    <lineage>
        <taxon>Eukaryota</taxon>
        <taxon>Viridiplantae</taxon>
        <taxon>Streptophyta</taxon>
        <taxon>Embryophyta</taxon>
        <taxon>Tracheophyta</taxon>
        <taxon>Spermatophyta</taxon>
        <taxon>Magnoliopsida</taxon>
        <taxon>eudicotyledons</taxon>
        <taxon>Gunneridae</taxon>
        <taxon>Pentapetalae</taxon>
        <taxon>asterids</taxon>
        <taxon>campanulids</taxon>
        <taxon>Apiales</taxon>
        <taxon>Apiaceae</taxon>
        <taxon>Apioideae</taxon>
        <taxon>apioid superclade</taxon>
        <taxon>Tordylieae</taxon>
        <taxon>Tordyliinae</taxon>
        <taxon>Heracleum</taxon>
    </lineage>
</organism>
<keyword evidence="2" id="KW-0789">Thiol protease inhibitor</keyword>
<dbReference type="SUPFAM" id="SSF54403">
    <property type="entry name" value="Cystatin/monellin"/>
    <property type="match status" value="1"/>
</dbReference>
<dbReference type="InterPro" id="IPR006462">
    <property type="entry name" value="MS5"/>
</dbReference>
<evidence type="ECO:0000313" key="4">
    <source>
        <dbReference type="EMBL" id="KAK1385839.1"/>
    </source>
</evidence>
<dbReference type="PANTHER" id="PTHR31260:SF28">
    <property type="entry name" value="CYSTATIN DOMAIN PROTEIN"/>
    <property type="match status" value="1"/>
</dbReference>
<evidence type="ECO:0000313" key="5">
    <source>
        <dbReference type="Proteomes" id="UP001237642"/>
    </source>
</evidence>
<dbReference type="InterPro" id="IPR000010">
    <property type="entry name" value="Cystatin_dom"/>
</dbReference>
<proteinExistence type="predicted"/>
<reference evidence="4" key="2">
    <citation type="submission" date="2023-05" db="EMBL/GenBank/DDBJ databases">
        <authorList>
            <person name="Schelkunov M.I."/>
        </authorList>
    </citation>
    <scope>NUCLEOTIDE SEQUENCE</scope>
    <source>
        <strain evidence="4">Hsosn_3</strain>
        <tissue evidence="4">Leaf</tissue>
    </source>
</reference>